<protein>
    <submittedName>
        <fullName evidence="2">Uncharacterized protein</fullName>
    </submittedName>
</protein>
<keyword evidence="1" id="KW-0472">Membrane</keyword>
<reference evidence="3" key="1">
    <citation type="submission" date="2013-09" db="EMBL/GenBank/DDBJ databases">
        <title>The Genome Sequence of Anopheles culicifacies species A.</title>
        <authorList>
            <consortium name="The Broad Institute Genomics Platform"/>
            <person name="Neafsey D.E."/>
            <person name="Besansky N."/>
            <person name="Howell P."/>
            <person name="Walton C."/>
            <person name="Young S.K."/>
            <person name="Zeng Q."/>
            <person name="Gargeya S."/>
            <person name="Fitzgerald M."/>
            <person name="Haas B."/>
            <person name="Abouelleil A."/>
            <person name="Allen A.W."/>
            <person name="Alvarado L."/>
            <person name="Arachchi H.M."/>
            <person name="Berlin A.M."/>
            <person name="Chapman S.B."/>
            <person name="Gainer-Dewar J."/>
            <person name="Goldberg J."/>
            <person name="Griggs A."/>
            <person name="Gujja S."/>
            <person name="Hansen M."/>
            <person name="Howarth C."/>
            <person name="Imamovic A."/>
            <person name="Ireland A."/>
            <person name="Larimer J."/>
            <person name="McCowan C."/>
            <person name="Murphy C."/>
            <person name="Pearson M."/>
            <person name="Poon T.W."/>
            <person name="Priest M."/>
            <person name="Roberts A."/>
            <person name="Saif S."/>
            <person name="Shea T."/>
            <person name="Sisk P."/>
            <person name="Sykes S."/>
            <person name="Wortman J."/>
            <person name="Nusbaum C."/>
            <person name="Birren B."/>
        </authorList>
    </citation>
    <scope>NUCLEOTIDE SEQUENCE [LARGE SCALE GENOMIC DNA]</scope>
    <source>
        <strain evidence="3">A-37</strain>
    </source>
</reference>
<dbReference type="Proteomes" id="UP000075883">
    <property type="component" value="Unassembled WGS sequence"/>
</dbReference>
<feature type="transmembrane region" description="Helical" evidence="1">
    <location>
        <begin position="108"/>
        <end position="128"/>
    </location>
</feature>
<accession>A0A182LRG9</accession>
<feature type="transmembrane region" description="Helical" evidence="1">
    <location>
        <begin position="163"/>
        <end position="184"/>
    </location>
</feature>
<proteinExistence type="predicted"/>
<dbReference type="VEuPathDB" id="VectorBase:ACUA000132"/>
<dbReference type="AlphaFoldDB" id="A0A182LRG9"/>
<reference evidence="2" key="2">
    <citation type="submission" date="2020-05" db="UniProtKB">
        <authorList>
            <consortium name="EnsemblMetazoa"/>
        </authorList>
    </citation>
    <scope>IDENTIFICATION</scope>
    <source>
        <strain evidence="2">A-37</strain>
    </source>
</reference>
<keyword evidence="1" id="KW-1133">Transmembrane helix</keyword>
<dbReference type="EnsemblMetazoa" id="ACUA000132-RA">
    <property type="protein sequence ID" value="ACUA000132-PA"/>
    <property type="gene ID" value="ACUA000132"/>
</dbReference>
<keyword evidence="1" id="KW-0812">Transmembrane</keyword>
<sequence length="514" mass="52733">MSPCSDDPDAITGSTGTARTIADGRYGSTTFTTTGREPSFIVDPAAIAVVVVVGSGLCCGGGSCGEPDPARADLVTAPTVRSRLGDIGNEPLFGRFIDVVVQLRSTELVLLIAVLLLLLLTLIADGIIRLVPPTPIVAVPITTDAFVVEGLTEYGCCLLPSPIGAAAVVLVAMAVVGRSFIVVFRAGRFVFTELEPTLLLVPPPVRILIGTTVSPLFVPPTTPAPVPPFPLSMPPLPLALCLDAFPEVTVIVVREGSMIVPVEEVMIVLLLMLLLLQLPLLLATFAGLMPDEAENVIACIFPIDRELGSTFAVTGCTLGGCAATAATGGCVCRATVTIVAFPLPTLLDIGTMETEGVTVLVASGVCGTGADCCAGATSTTGICEDAVTTGAPEDKAVGIGSGAGGGVGGVGLATVPAAPKNDPAYFRSPHIGSKCFNFHGSSLLFSRSASERIFSCASGVNSPSANRSRHSWHARAKNSLFNPDGFKRMPLRSHWVASGNGGRSTGGSNCTSLY</sequence>
<evidence type="ECO:0000313" key="2">
    <source>
        <dbReference type="EnsemblMetazoa" id="ACUA000132-PA"/>
    </source>
</evidence>
<feature type="transmembrane region" description="Helical" evidence="1">
    <location>
        <begin position="265"/>
        <end position="289"/>
    </location>
</feature>
<organism evidence="2 3">
    <name type="scientific">Anopheles culicifacies</name>
    <dbReference type="NCBI Taxonomy" id="139723"/>
    <lineage>
        <taxon>Eukaryota</taxon>
        <taxon>Metazoa</taxon>
        <taxon>Ecdysozoa</taxon>
        <taxon>Arthropoda</taxon>
        <taxon>Hexapoda</taxon>
        <taxon>Insecta</taxon>
        <taxon>Pterygota</taxon>
        <taxon>Neoptera</taxon>
        <taxon>Endopterygota</taxon>
        <taxon>Diptera</taxon>
        <taxon>Nematocera</taxon>
        <taxon>Culicoidea</taxon>
        <taxon>Culicidae</taxon>
        <taxon>Anophelinae</taxon>
        <taxon>Anopheles</taxon>
        <taxon>culicifacies species complex</taxon>
    </lineage>
</organism>
<name>A0A182LRG9_9DIPT</name>
<dbReference type="EMBL" id="AXCM01001643">
    <property type="status" value="NOT_ANNOTATED_CDS"/>
    <property type="molecule type" value="Genomic_DNA"/>
</dbReference>
<keyword evidence="3" id="KW-1185">Reference proteome</keyword>
<evidence type="ECO:0000256" key="1">
    <source>
        <dbReference type="SAM" id="Phobius"/>
    </source>
</evidence>
<evidence type="ECO:0000313" key="3">
    <source>
        <dbReference type="Proteomes" id="UP000075883"/>
    </source>
</evidence>